<name>A0ABN2GGV5_9ACTN</name>
<evidence type="ECO:0000313" key="2">
    <source>
        <dbReference type="Proteomes" id="UP001500064"/>
    </source>
</evidence>
<reference evidence="1 2" key="1">
    <citation type="journal article" date="2019" name="Int. J. Syst. Evol. Microbiol.">
        <title>The Global Catalogue of Microorganisms (GCM) 10K type strain sequencing project: providing services to taxonomists for standard genome sequencing and annotation.</title>
        <authorList>
            <consortium name="The Broad Institute Genomics Platform"/>
            <consortium name="The Broad Institute Genome Sequencing Center for Infectious Disease"/>
            <person name="Wu L."/>
            <person name="Ma J."/>
        </authorList>
    </citation>
    <scope>NUCLEOTIDE SEQUENCE [LARGE SCALE GENOMIC DNA]</scope>
    <source>
        <strain evidence="1 2">JCM 13929</strain>
    </source>
</reference>
<comment type="caution">
    <text evidence="1">The sequence shown here is derived from an EMBL/GenBank/DDBJ whole genome shotgun (WGS) entry which is preliminary data.</text>
</comment>
<organism evidence="1 2">
    <name type="scientific">Nonomuraea maheshkhaliensis</name>
    <dbReference type="NCBI Taxonomy" id="419590"/>
    <lineage>
        <taxon>Bacteria</taxon>
        <taxon>Bacillati</taxon>
        <taxon>Actinomycetota</taxon>
        <taxon>Actinomycetes</taxon>
        <taxon>Streptosporangiales</taxon>
        <taxon>Streptosporangiaceae</taxon>
        <taxon>Nonomuraea</taxon>
    </lineage>
</organism>
<gene>
    <name evidence="1" type="ORF">GCM10009733_080530</name>
</gene>
<evidence type="ECO:0000313" key="1">
    <source>
        <dbReference type="EMBL" id="GAA1671074.1"/>
    </source>
</evidence>
<sequence>MTFSAFGLTNTVWAVILPSLLNPFGVYLMHVYARDAVPDDVPYRCSRTSARAFLSGVPVFS</sequence>
<dbReference type="EMBL" id="BAAAMU010000088">
    <property type="protein sequence ID" value="GAA1671074.1"/>
    <property type="molecule type" value="Genomic_DNA"/>
</dbReference>
<accession>A0ABN2GGV5</accession>
<dbReference type="Proteomes" id="UP001500064">
    <property type="component" value="Unassembled WGS sequence"/>
</dbReference>
<proteinExistence type="predicted"/>
<protein>
    <submittedName>
        <fullName evidence="1">Uncharacterized protein</fullName>
    </submittedName>
</protein>
<keyword evidence="2" id="KW-1185">Reference proteome</keyword>